<dbReference type="SMART" id="SM00448">
    <property type="entry name" value="REC"/>
    <property type="match status" value="1"/>
</dbReference>
<evidence type="ECO:0000256" key="2">
    <source>
        <dbReference type="PROSITE-ProRule" id="PRU00169"/>
    </source>
</evidence>
<keyword evidence="1 2" id="KW-0597">Phosphoprotein</keyword>
<keyword evidence="5" id="KW-1185">Reference proteome</keyword>
<dbReference type="Proteomes" id="UP000637423">
    <property type="component" value="Unassembled WGS sequence"/>
</dbReference>
<sequence length="130" mass="14071">MAGQKSMSVLLVDDNDMTREVLRVILRHEGYLVVGEATDGDTGLEMALRLQPNIIFLDVVMPTVSGLDTLKKIKEVLPRTIILMVTSNKDRDTFTAALQGGISGYIIKPFNAGTVMDALQLAIAKAGPQV</sequence>
<dbReference type="GO" id="GO:0000160">
    <property type="term" value="P:phosphorelay signal transduction system"/>
    <property type="evidence" value="ECO:0007669"/>
    <property type="project" value="InterPro"/>
</dbReference>
<dbReference type="CDD" id="cd17535">
    <property type="entry name" value="REC_NarL-like"/>
    <property type="match status" value="1"/>
</dbReference>
<dbReference type="InterPro" id="IPR050595">
    <property type="entry name" value="Bact_response_regulator"/>
</dbReference>
<accession>A0A916UPZ1</accession>
<reference evidence="4" key="1">
    <citation type="journal article" date="2014" name="Int. J. Syst. Evol. Microbiol.">
        <title>Complete genome sequence of Corynebacterium casei LMG S-19264T (=DSM 44701T), isolated from a smear-ripened cheese.</title>
        <authorList>
            <consortium name="US DOE Joint Genome Institute (JGI-PGF)"/>
            <person name="Walter F."/>
            <person name="Albersmeier A."/>
            <person name="Kalinowski J."/>
            <person name="Ruckert C."/>
        </authorList>
    </citation>
    <scope>NUCLEOTIDE SEQUENCE</scope>
    <source>
        <strain evidence="4">CGMCC 1.10998</strain>
    </source>
</reference>
<dbReference type="InterPro" id="IPR058245">
    <property type="entry name" value="NreC/VraR/RcsB-like_REC"/>
</dbReference>
<dbReference type="InterPro" id="IPR001789">
    <property type="entry name" value="Sig_transdc_resp-reg_receiver"/>
</dbReference>
<organism evidence="4 5">
    <name type="scientific">Undibacterium terreum</name>
    <dbReference type="NCBI Taxonomy" id="1224302"/>
    <lineage>
        <taxon>Bacteria</taxon>
        <taxon>Pseudomonadati</taxon>
        <taxon>Pseudomonadota</taxon>
        <taxon>Betaproteobacteria</taxon>
        <taxon>Burkholderiales</taxon>
        <taxon>Oxalobacteraceae</taxon>
        <taxon>Undibacterium</taxon>
    </lineage>
</organism>
<feature type="modified residue" description="4-aspartylphosphate" evidence="2">
    <location>
        <position position="58"/>
    </location>
</feature>
<dbReference type="Pfam" id="PF00072">
    <property type="entry name" value="Response_reg"/>
    <property type="match status" value="1"/>
</dbReference>
<dbReference type="PANTHER" id="PTHR44591:SF3">
    <property type="entry name" value="RESPONSE REGULATORY DOMAIN-CONTAINING PROTEIN"/>
    <property type="match status" value="1"/>
</dbReference>
<dbReference type="EMBL" id="BMED01000003">
    <property type="protein sequence ID" value="GGC82618.1"/>
    <property type="molecule type" value="Genomic_DNA"/>
</dbReference>
<name>A0A916UPZ1_9BURK</name>
<protein>
    <submittedName>
        <fullName evidence="4">Response regulator</fullName>
    </submittedName>
</protein>
<evidence type="ECO:0000256" key="1">
    <source>
        <dbReference type="ARBA" id="ARBA00022553"/>
    </source>
</evidence>
<comment type="caution">
    <text evidence="4">The sequence shown here is derived from an EMBL/GenBank/DDBJ whole genome shotgun (WGS) entry which is preliminary data.</text>
</comment>
<reference evidence="4" key="2">
    <citation type="submission" date="2020-09" db="EMBL/GenBank/DDBJ databases">
        <authorList>
            <person name="Sun Q."/>
            <person name="Zhou Y."/>
        </authorList>
    </citation>
    <scope>NUCLEOTIDE SEQUENCE</scope>
    <source>
        <strain evidence="4">CGMCC 1.10998</strain>
    </source>
</reference>
<dbReference type="PANTHER" id="PTHR44591">
    <property type="entry name" value="STRESS RESPONSE REGULATOR PROTEIN 1"/>
    <property type="match status" value="1"/>
</dbReference>
<dbReference type="AlphaFoldDB" id="A0A916UPZ1"/>
<evidence type="ECO:0000259" key="3">
    <source>
        <dbReference type="PROSITE" id="PS50110"/>
    </source>
</evidence>
<dbReference type="SUPFAM" id="SSF52172">
    <property type="entry name" value="CheY-like"/>
    <property type="match status" value="1"/>
</dbReference>
<feature type="domain" description="Response regulatory" evidence="3">
    <location>
        <begin position="8"/>
        <end position="123"/>
    </location>
</feature>
<evidence type="ECO:0000313" key="4">
    <source>
        <dbReference type="EMBL" id="GGC82618.1"/>
    </source>
</evidence>
<dbReference type="RefSeq" id="WP_229751158.1">
    <property type="nucleotide sequence ID" value="NZ_BMED01000003.1"/>
</dbReference>
<proteinExistence type="predicted"/>
<dbReference type="Gene3D" id="3.40.50.2300">
    <property type="match status" value="1"/>
</dbReference>
<dbReference type="PROSITE" id="PS50110">
    <property type="entry name" value="RESPONSE_REGULATORY"/>
    <property type="match status" value="1"/>
</dbReference>
<evidence type="ECO:0000313" key="5">
    <source>
        <dbReference type="Proteomes" id="UP000637423"/>
    </source>
</evidence>
<gene>
    <name evidence="4" type="ORF">GCM10011396_32430</name>
</gene>
<dbReference type="InterPro" id="IPR011006">
    <property type="entry name" value="CheY-like_superfamily"/>
</dbReference>